<dbReference type="PROSITE" id="PS51462">
    <property type="entry name" value="NUDIX"/>
    <property type="match status" value="1"/>
</dbReference>
<dbReference type="InterPro" id="IPR015797">
    <property type="entry name" value="NUDIX_hydrolase-like_dom_sf"/>
</dbReference>
<comment type="caution">
    <text evidence="6">The sequence shown here is derived from an EMBL/GenBank/DDBJ whole genome shotgun (WGS) entry which is preliminary data.</text>
</comment>
<evidence type="ECO:0000256" key="1">
    <source>
        <dbReference type="ARBA" id="ARBA00001946"/>
    </source>
</evidence>
<dbReference type="AlphaFoldDB" id="A0AAV7N0G3"/>
<dbReference type="EMBL" id="JANPWB010000013">
    <property type="protein sequence ID" value="KAJ1106145.1"/>
    <property type="molecule type" value="Genomic_DNA"/>
</dbReference>
<dbReference type="PANTHER" id="PTHR31835">
    <property type="entry name" value="URIDINE DIPHOSPHATE GLUCOSE PYROPHOSPHATASE"/>
    <property type="match status" value="1"/>
</dbReference>
<evidence type="ECO:0000259" key="5">
    <source>
        <dbReference type="PROSITE" id="PS51462"/>
    </source>
</evidence>
<evidence type="ECO:0000313" key="6">
    <source>
        <dbReference type="EMBL" id="KAJ1106145.1"/>
    </source>
</evidence>
<gene>
    <name evidence="6" type="ORF">NDU88_003548</name>
</gene>
<keyword evidence="7" id="KW-1185">Reference proteome</keyword>
<reference evidence="6" key="1">
    <citation type="journal article" date="2022" name="bioRxiv">
        <title>Sequencing and chromosome-scale assembly of the giantPleurodeles waltlgenome.</title>
        <authorList>
            <person name="Brown T."/>
            <person name="Elewa A."/>
            <person name="Iarovenko S."/>
            <person name="Subramanian E."/>
            <person name="Araus A.J."/>
            <person name="Petzold A."/>
            <person name="Susuki M."/>
            <person name="Suzuki K.-i.T."/>
            <person name="Hayashi T."/>
            <person name="Toyoda A."/>
            <person name="Oliveira C."/>
            <person name="Osipova E."/>
            <person name="Leigh N.D."/>
            <person name="Simon A."/>
            <person name="Yun M.H."/>
        </authorList>
    </citation>
    <scope>NUCLEOTIDE SEQUENCE</scope>
    <source>
        <strain evidence="6">20211129_DDA</strain>
        <tissue evidence="6">Liver</tissue>
    </source>
</reference>
<evidence type="ECO:0000256" key="2">
    <source>
        <dbReference type="ARBA" id="ARBA00022723"/>
    </source>
</evidence>
<dbReference type="SUPFAM" id="SSF55811">
    <property type="entry name" value="Nudix"/>
    <property type="match status" value="1"/>
</dbReference>
<name>A0AAV7N0G3_PLEWA</name>
<dbReference type="InterPro" id="IPR000086">
    <property type="entry name" value="NUDIX_hydrolase_dom"/>
</dbReference>
<accession>A0AAV7N0G3</accession>
<organism evidence="6 7">
    <name type="scientific">Pleurodeles waltl</name>
    <name type="common">Iberian ribbed newt</name>
    <dbReference type="NCBI Taxonomy" id="8319"/>
    <lineage>
        <taxon>Eukaryota</taxon>
        <taxon>Metazoa</taxon>
        <taxon>Chordata</taxon>
        <taxon>Craniata</taxon>
        <taxon>Vertebrata</taxon>
        <taxon>Euteleostomi</taxon>
        <taxon>Amphibia</taxon>
        <taxon>Batrachia</taxon>
        <taxon>Caudata</taxon>
        <taxon>Salamandroidea</taxon>
        <taxon>Salamandridae</taxon>
        <taxon>Pleurodelinae</taxon>
        <taxon>Pleurodeles</taxon>
    </lineage>
</organism>
<comment type="cofactor">
    <cofactor evidence="1">
        <name>Mg(2+)</name>
        <dbReference type="ChEBI" id="CHEBI:18420"/>
    </cofactor>
</comment>
<protein>
    <recommendedName>
        <fullName evidence="5">Nudix hydrolase domain-containing protein</fullName>
    </recommendedName>
</protein>
<dbReference type="InterPro" id="IPR055295">
    <property type="entry name" value="NUDT22/NUDT9-like"/>
</dbReference>
<evidence type="ECO:0000256" key="3">
    <source>
        <dbReference type="ARBA" id="ARBA00022801"/>
    </source>
</evidence>
<dbReference type="GO" id="GO:0052751">
    <property type="term" value="F:GDP-mannose hydrolase activity"/>
    <property type="evidence" value="ECO:0007669"/>
    <property type="project" value="TreeGrafter"/>
</dbReference>
<proteinExistence type="predicted"/>
<keyword evidence="2" id="KW-0479">Metal-binding</keyword>
<dbReference type="Proteomes" id="UP001066276">
    <property type="component" value="Chromosome 9"/>
</dbReference>
<dbReference type="GO" id="GO:0046872">
    <property type="term" value="F:metal ion binding"/>
    <property type="evidence" value="ECO:0007669"/>
    <property type="project" value="UniProtKB-KW"/>
</dbReference>
<feature type="domain" description="Nudix hydrolase" evidence="5">
    <location>
        <begin position="183"/>
        <end position="354"/>
    </location>
</feature>
<keyword evidence="3" id="KW-0378">Hydrolase</keyword>
<dbReference type="PANTHER" id="PTHR31835:SF1">
    <property type="entry name" value="URIDINE DIPHOSPHATE GLUCOSE PYROPHOSPHATASE NUDT22"/>
    <property type="match status" value="1"/>
</dbReference>
<sequence length="357" mass="39295">MTVRRAPYFQTVPVRPVGLLRDGLTRCLGFVDSPTGLGPFIAVSLSVLTAESPGCGVRDERQHLCGTGFPLGQQEGGLTLVCRRPVIFKARTRWILTSLSCSSAPFLKPQIAAVWKACQKEKPWLFNGAKFRVHSVVMERGVLTFRMGLTCYRDFIATNWSSRARELQRLGLADCGESQAYLAEPLGVGAMLHTSNDYFVFLRRSLEVGEAPGLIDIPGGHPEPKAVAPGIPEEAIRLEDLSEKLVVQELFSSVLGEIRDEVNIPLAALSRPVLLGIARNNTSAGRASAEFYVRCSLNTEQVRKCYLIGGPEAQESTSIVFIKRQDVLRQEKNEAFWKELCPSAKGGVKLYTLVMGR</sequence>
<evidence type="ECO:0000256" key="4">
    <source>
        <dbReference type="ARBA" id="ARBA00022842"/>
    </source>
</evidence>
<evidence type="ECO:0000313" key="7">
    <source>
        <dbReference type="Proteomes" id="UP001066276"/>
    </source>
</evidence>
<keyword evidence="4" id="KW-0460">Magnesium</keyword>